<dbReference type="GO" id="GO:0006166">
    <property type="term" value="P:purine ribonucleoside salvage"/>
    <property type="evidence" value="ECO:0007669"/>
    <property type="project" value="UniProtKB-UniRule"/>
</dbReference>
<name>A0A7W7ZTH4_9BACT</name>
<dbReference type="InterPro" id="IPR050054">
    <property type="entry name" value="UPRTase/APRTase"/>
</dbReference>
<keyword evidence="11 12" id="KW-0660">Purine salvage</keyword>
<comment type="similarity">
    <text evidence="5 12">Belongs to the purine/pyrimidine phosphoribosyltransferase family.</text>
</comment>
<evidence type="ECO:0000256" key="1">
    <source>
        <dbReference type="ARBA" id="ARBA00000868"/>
    </source>
</evidence>
<comment type="pathway">
    <text evidence="4 12">Purine metabolism; AMP biosynthesis via salvage pathway; AMP from adenine: step 1/1.</text>
</comment>
<keyword evidence="8 12" id="KW-0963">Cytoplasm</keyword>
<sequence>MSQPINCEPLKALVRGVPDFPKPGILFYDITTLLKDQTGFAQLIDAFAQYYIDKHVDLVLGIEARGFIFGPALAYRLNAGFVPVRKPGKLPAETATIKYDLEYGSDSLQIHKDAIQPGQRVIIVDDLLATGGTMLATTQLVKQLGGEIVGLTVAIELDFLKGRAKFPDMDVFSLMHYDE</sequence>
<dbReference type="InterPro" id="IPR029057">
    <property type="entry name" value="PRTase-like"/>
</dbReference>
<comment type="subunit">
    <text evidence="6 12">Homodimer.</text>
</comment>
<dbReference type="EC" id="2.4.2.7" evidence="7 12"/>
<proteinExistence type="inferred from homology"/>
<comment type="subcellular location">
    <subcellularLocation>
        <location evidence="3 12">Cytoplasm</location>
    </subcellularLocation>
</comment>
<dbReference type="FunFam" id="3.40.50.2020:FF:000004">
    <property type="entry name" value="Adenine phosphoribosyltransferase"/>
    <property type="match status" value="1"/>
</dbReference>
<dbReference type="PANTHER" id="PTHR32315">
    <property type="entry name" value="ADENINE PHOSPHORIBOSYLTRANSFERASE"/>
    <property type="match status" value="1"/>
</dbReference>
<evidence type="ECO:0000313" key="15">
    <source>
        <dbReference type="Proteomes" id="UP000584867"/>
    </source>
</evidence>
<evidence type="ECO:0000256" key="8">
    <source>
        <dbReference type="ARBA" id="ARBA00022490"/>
    </source>
</evidence>
<feature type="domain" description="Phosphoribosyltransferase" evidence="13">
    <location>
        <begin position="34"/>
        <end position="156"/>
    </location>
</feature>
<dbReference type="NCBIfam" id="TIGR01090">
    <property type="entry name" value="apt"/>
    <property type="match status" value="1"/>
</dbReference>
<dbReference type="GO" id="GO:0003999">
    <property type="term" value="F:adenine phosphoribosyltransferase activity"/>
    <property type="evidence" value="ECO:0007669"/>
    <property type="project" value="UniProtKB-UniRule"/>
</dbReference>
<evidence type="ECO:0000256" key="7">
    <source>
        <dbReference type="ARBA" id="ARBA00011893"/>
    </source>
</evidence>
<dbReference type="NCBIfam" id="NF002633">
    <property type="entry name" value="PRK02304.1-2"/>
    <property type="match status" value="1"/>
</dbReference>
<dbReference type="SUPFAM" id="SSF53271">
    <property type="entry name" value="PRTase-like"/>
    <property type="match status" value="1"/>
</dbReference>
<keyword evidence="9 12" id="KW-0328">Glycosyltransferase</keyword>
<dbReference type="UniPathway" id="UPA00588">
    <property type="reaction ID" value="UER00646"/>
</dbReference>
<comment type="caution">
    <text evidence="14">The sequence shown here is derived from an EMBL/GenBank/DDBJ whole genome shotgun (WGS) entry which is preliminary data.</text>
</comment>
<dbReference type="RefSeq" id="WP_014264046.1">
    <property type="nucleotide sequence ID" value="NZ_JACHIO010000020.1"/>
</dbReference>
<dbReference type="InterPro" id="IPR005764">
    <property type="entry name" value="Ade_phspho_trans"/>
</dbReference>
<dbReference type="NCBIfam" id="NF002636">
    <property type="entry name" value="PRK02304.1-5"/>
    <property type="match status" value="1"/>
</dbReference>
<gene>
    <name evidence="12" type="primary">apt</name>
    <name evidence="14" type="ORF">HDF15_004235</name>
</gene>
<reference evidence="14 15" key="1">
    <citation type="submission" date="2020-08" db="EMBL/GenBank/DDBJ databases">
        <title>Genomic Encyclopedia of Type Strains, Phase IV (KMG-V): Genome sequencing to study the core and pangenomes of soil and plant-associated prokaryotes.</title>
        <authorList>
            <person name="Whitman W."/>
        </authorList>
    </citation>
    <scope>NUCLEOTIDE SEQUENCE [LARGE SCALE GENOMIC DNA]</scope>
    <source>
        <strain evidence="14 15">X5P3</strain>
    </source>
</reference>
<comment type="catalytic activity">
    <reaction evidence="1 12">
        <text>AMP + diphosphate = 5-phospho-alpha-D-ribose 1-diphosphate + adenine</text>
        <dbReference type="Rhea" id="RHEA:16609"/>
        <dbReference type="ChEBI" id="CHEBI:16708"/>
        <dbReference type="ChEBI" id="CHEBI:33019"/>
        <dbReference type="ChEBI" id="CHEBI:58017"/>
        <dbReference type="ChEBI" id="CHEBI:456215"/>
        <dbReference type="EC" id="2.4.2.7"/>
    </reaction>
</comment>
<evidence type="ECO:0000256" key="5">
    <source>
        <dbReference type="ARBA" id="ARBA00008391"/>
    </source>
</evidence>
<dbReference type="NCBIfam" id="NF002634">
    <property type="entry name" value="PRK02304.1-3"/>
    <property type="match status" value="1"/>
</dbReference>
<dbReference type="PANTHER" id="PTHR32315:SF3">
    <property type="entry name" value="ADENINE PHOSPHORIBOSYLTRANSFERASE"/>
    <property type="match status" value="1"/>
</dbReference>
<dbReference type="Proteomes" id="UP000584867">
    <property type="component" value="Unassembled WGS sequence"/>
</dbReference>
<evidence type="ECO:0000256" key="12">
    <source>
        <dbReference type="HAMAP-Rule" id="MF_00004"/>
    </source>
</evidence>
<protein>
    <recommendedName>
        <fullName evidence="7 12">Adenine phosphoribosyltransferase</fullName>
        <shortName evidence="12">APRT</shortName>
        <ecNumber evidence="7 12">2.4.2.7</ecNumber>
    </recommendedName>
</protein>
<dbReference type="HAMAP" id="MF_00004">
    <property type="entry name" value="Aden_phosphoribosyltr"/>
    <property type="match status" value="1"/>
</dbReference>
<dbReference type="GO" id="GO:0002055">
    <property type="term" value="F:adenine binding"/>
    <property type="evidence" value="ECO:0007669"/>
    <property type="project" value="TreeGrafter"/>
</dbReference>
<dbReference type="EMBL" id="JACHIO010000020">
    <property type="protein sequence ID" value="MBB5065865.1"/>
    <property type="molecule type" value="Genomic_DNA"/>
</dbReference>
<organism evidence="14 15">
    <name type="scientific">Granulicella mallensis</name>
    <dbReference type="NCBI Taxonomy" id="940614"/>
    <lineage>
        <taxon>Bacteria</taxon>
        <taxon>Pseudomonadati</taxon>
        <taxon>Acidobacteriota</taxon>
        <taxon>Terriglobia</taxon>
        <taxon>Terriglobales</taxon>
        <taxon>Acidobacteriaceae</taxon>
        <taxon>Granulicella</taxon>
    </lineage>
</organism>
<dbReference type="GO" id="GO:0005737">
    <property type="term" value="C:cytoplasm"/>
    <property type="evidence" value="ECO:0007669"/>
    <property type="project" value="UniProtKB-SubCell"/>
</dbReference>
<dbReference type="GO" id="GO:0016208">
    <property type="term" value="F:AMP binding"/>
    <property type="evidence" value="ECO:0007669"/>
    <property type="project" value="TreeGrafter"/>
</dbReference>
<evidence type="ECO:0000256" key="2">
    <source>
        <dbReference type="ARBA" id="ARBA00003968"/>
    </source>
</evidence>
<dbReference type="CDD" id="cd06223">
    <property type="entry name" value="PRTases_typeI"/>
    <property type="match status" value="1"/>
</dbReference>
<keyword evidence="10 12" id="KW-0808">Transferase</keyword>
<dbReference type="AlphaFoldDB" id="A0A7W7ZTH4"/>
<dbReference type="GO" id="GO:0006168">
    <property type="term" value="P:adenine salvage"/>
    <property type="evidence" value="ECO:0007669"/>
    <property type="project" value="InterPro"/>
</dbReference>
<dbReference type="GO" id="GO:0044209">
    <property type="term" value="P:AMP salvage"/>
    <property type="evidence" value="ECO:0007669"/>
    <property type="project" value="UniProtKB-UniRule"/>
</dbReference>
<evidence type="ECO:0000256" key="3">
    <source>
        <dbReference type="ARBA" id="ARBA00004496"/>
    </source>
</evidence>
<evidence type="ECO:0000256" key="11">
    <source>
        <dbReference type="ARBA" id="ARBA00022726"/>
    </source>
</evidence>
<evidence type="ECO:0000313" key="14">
    <source>
        <dbReference type="EMBL" id="MBB5065865.1"/>
    </source>
</evidence>
<dbReference type="OMA" id="QAYDLEY"/>
<evidence type="ECO:0000256" key="10">
    <source>
        <dbReference type="ARBA" id="ARBA00022679"/>
    </source>
</evidence>
<dbReference type="InterPro" id="IPR000836">
    <property type="entry name" value="PRTase_dom"/>
</dbReference>
<comment type="function">
    <text evidence="2 12">Catalyzes a salvage reaction resulting in the formation of AMP, that is energically less costly than de novo synthesis.</text>
</comment>
<evidence type="ECO:0000256" key="4">
    <source>
        <dbReference type="ARBA" id="ARBA00004659"/>
    </source>
</evidence>
<evidence type="ECO:0000259" key="13">
    <source>
        <dbReference type="Pfam" id="PF00156"/>
    </source>
</evidence>
<dbReference type="Gene3D" id="3.40.50.2020">
    <property type="match status" value="1"/>
</dbReference>
<dbReference type="Pfam" id="PF00156">
    <property type="entry name" value="Pribosyltran"/>
    <property type="match status" value="1"/>
</dbReference>
<accession>A0A7W7ZTH4</accession>
<evidence type="ECO:0000256" key="9">
    <source>
        <dbReference type="ARBA" id="ARBA00022676"/>
    </source>
</evidence>
<evidence type="ECO:0000256" key="6">
    <source>
        <dbReference type="ARBA" id="ARBA00011738"/>
    </source>
</evidence>